<dbReference type="SUPFAM" id="SSF55469">
    <property type="entry name" value="FMN-dependent nitroreductase-like"/>
    <property type="match status" value="1"/>
</dbReference>
<evidence type="ECO:0000259" key="3">
    <source>
        <dbReference type="Pfam" id="PF14512"/>
    </source>
</evidence>
<keyword evidence="2" id="KW-0560">Oxidoreductase</keyword>
<protein>
    <recommendedName>
        <fullName evidence="3">Putative nitroreductase TM1586 domain-containing protein</fullName>
    </recommendedName>
</protein>
<gene>
    <name evidence="4" type="ORF">A3A02_00700</name>
</gene>
<dbReference type="CDD" id="cd02151">
    <property type="entry name" value="nitroreductase"/>
    <property type="match status" value="1"/>
</dbReference>
<dbReference type="PANTHER" id="PTHR43673:SF10">
    <property type="entry name" value="NADH DEHYDROGENASE_NAD(P)H NITROREDUCTASE XCC3605-RELATED"/>
    <property type="match status" value="1"/>
</dbReference>
<name>A0A1G1YH33_9BACT</name>
<comment type="similarity">
    <text evidence="1">Belongs to the nitroreductase family.</text>
</comment>
<feature type="domain" description="Putative nitroreductase TM1586" evidence="3">
    <location>
        <begin position="2"/>
        <end position="151"/>
    </location>
</feature>
<dbReference type="Gene3D" id="3.40.109.10">
    <property type="entry name" value="NADH Oxidase"/>
    <property type="match status" value="1"/>
</dbReference>
<dbReference type="GO" id="GO:0016491">
    <property type="term" value="F:oxidoreductase activity"/>
    <property type="evidence" value="ECO:0007669"/>
    <property type="project" value="UniProtKB-KW"/>
</dbReference>
<accession>A0A1G1YH33</accession>
<comment type="caution">
    <text evidence="4">The sequence shown here is derived from an EMBL/GenBank/DDBJ whole genome shotgun (WGS) entry which is preliminary data.</text>
</comment>
<dbReference type="AlphaFoldDB" id="A0A1G1YH33"/>
<evidence type="ECO:0000256" key="2">
    <source>
        <dbReference type="ARBA" id="ARBA00023002"/>
    </source>
</evidence>
<dbReference type="Proteomes" id="UP000177376">
    <property type="component" value="Unassembled WGS sequence"/>
</dbReference>
<dbReference type="EMBL" id="MHIM01000033">
    <property type="protein sequence ID" value="OGY51678.1"/>
    <property type="molecule type" value="Genomic_DNA"/>
</dbReference>
<reference evidence="4 5" key="1">
    <citation type="journal article" date="2016" name="Nat. Commun.">
        <title>Thousands of microbial genomes shed light on interconnected biogeochemical processes in an aquifer system.</title>
        <authorList>
            <person name="Anantharaman K."/>
            <person name="Brown C.T."/>
            <person name="Hug L.A."/>
            <person name="Sharon I."/>
            <person name="Castelle C.J."/>
            <person name="Probst A.J."/>
            <person name="Thomas B.C."/>
            <person name="Singh A."/>
            <person name="Wilkins M.J."/>
            <person name="Karaoz U."/>
            <person name="Brodie E.L."/>
            <person name="Williams K.H."/>
            <person name="Hubbard S.S."/>
            <person name="Banfield J.F."/>
        </authorList>
    </citation>
    <scope>NUCLEOTIDE SEQUENCE [LARGE SCALE GENOMIC DNA]</scope>
</reference>
<dbReference type="InterPro" id="IPR000415">
    <property type="entry name" value="Nitroreductase-like"/>
</dbReference>
<dbReference type="InterPro" id="IPR029478">
    <property type="entry name" value="TM1586_NiRdase"/>
</dbReference>
<organism evidence="4 5">
    <name type="scientific">Candidatus Buchananbacteria bacterium RIFCSPLOWO2_01_FULL_39_33</name>
    <dbReference type="NCBI Taxonomy" id="1797543"/>
    <lineage>
        <taxon>Bacteria</taxon>
        <taxon>Candidatus Buchananiibacteriota</taxon>
    </lineage>
</organism>
<evidence type="ECO:0000313" key="5">
    <source>
        <dbReference type="Proteomes" id="UP000177376"/>
    </source>
</evidence>
<proteinExistence type="inferred from homology"/>
<sequence>MIEAIKKRRAIRQYLAEKISDEKLNEIITAAMYAPSANAKYPWDLVVIKNEEIKERLSKLTPWSIHLKEAPVIIAVIGHEKESSDWLEDCSIVAEHIWLEATNQGLGSCWVQIRGNDKAEKEVKELFHMPEDYRVLCLLPLGVPAKAEPEHTKDDFDRSKVKQESY</sequence>
<evidence type="ECO:0000313" key="4">
    <source>
        <dbReference type="EMBL" id="OGY51678.1"/>
    </source>
</evidence>
<evidence type="ECO:0000256" key="1">
    <source>
        <dbReference type="ARBA" id="ARBA00007118"/>
    </source>
</evidence>
<dbReference type="Pfam" id="PF14512">
    <property type="entry name" value="TM1586_NiRdase"/>
    <property type="match status" value="1"/>
</dbReference>
<dbReference type="PANTHER" id="PTHR43673">
    <property type="entry name" value="NAD(P)H NITROREDUCTASE YDGI-RELATED"/>
    <property type="match status" value="1"/>
</dbReference>